<proteinExistence type="predicted"/>
<feature type="region of interest" description="Disordered" evidence="2">
    <location>
        <begin position="202"/>
        <end position="236"/>
    </location>
</feature>
<dbReference type="EMBL" id="AECS01000036">
    <property type="protein sequence ID" value="EFQ04275.1"/>
    <property type="molecule type" value="Genomic_DNA"/>
</dbReference>
<comment type="caution">
    <text evidence="4">The sequence shown here is derived from an EMBL/GenBank/DDBJ whole genome shotgun (WGS) entry which is preliminary data.</text>
</comment>
<feature type="coiled-coil region" evidence="1">
    <location>
        <begin position="108"/>
        <end position="135"/>
    </location>
</feature>
<dbReference type="AlphaFoldDB" id="E2ZBP7"/>
<dbReference type="RefSeq" id="WP_006941902.1">
    <property type="nucleotide sequence ID" value="NZ_GL538208.1"/>
</dbReference>
<keyword evidence="3" id="KW-0812">Transmembrane</keyword>
<dbReference type="Proteomes" id="UP000003195">
    <property type="component" value="Unassembled WGS sequence"/>
</dbReference>
<dbReference type="eggNOG" id="ENOG5030TH2">
    <property type="taxonomic scope" value="Bacteria"/>
</dbReference>
<dbReference type="NCBIfam" id="NF045477">
    <property type="entry name" value="LPO_1073_dom"/>
    <property type="match status" value="1"/>
</dbReference>
<keyword evidence="3" id="KW-1133">Transmembrane helix</keyword>
<dbReference type="STRING" id="706434.HMPREF9429_00879"/>
<reference evidence="4 5" key="1">
    <citation type="submission" date="2010-08" db="EMBL/GenBank/DDBJ databases">
        <authorList>
            <person name="Weinstock G."/>
            <person name="Sodergren E."/>
            <person name="Clifton S."/>
            <person name="Fulton L."/>
            <person name="Fulton B."/>
            <person name="Courtney L."/>
            <person name="Fronick C."/>
            <person name="Harrison M."/>
            <person name="Strong C."/>
            <person name="Farmer C."/>
            <person name="Delahaunty K."/>
            <person name="Markovic C."/>
            <person name="Hall O."/>
            <person name="Minx P."/>
            <person name="Tomlinson C."/>
            <person name="Mitreva M."/>
            <person name="Hou S."/>
            <person name="Chen J."/>
            <person name="Wollam A."/>
            <person name="Pepin K.H."/>
            <person name="Johnson M."/>
            <person name="Bhonagiri V."/>
            <person name="Zhang X."/>
            <person name="Suruliraj S."/>
            <person name="Warren W."/>
            <person name="Chinwalla A."/>
            <person name="Mardis E.R."/>
            <person name="Wilson R.K."/>
        </authorList>
    </citation>
    <scope>NUCLEOTIDE SEQUENCE [LARGE SCALE GENOMIC DNA]</scope>
    <source>
        <strain evidence="4 5">F0359</strain>
    </source>
</reference>
<evidence type="ECO:0000256" key="3">
    <source>
        <dbReference type="SAM" id="Phobius"/>
    </source>
</evidence>
<sequence length="561" mass="63401">MSQFLPYILVVGTIIVFFAVCYLVYSGDDKKKEHCEEPPVLKERHHAPSHHSAGEGKKGQYTPAGQEPGTVRSESKSVQVHRKETKTTPGYLTKDGRIVGVDGEVLYSEKHRQEADNAENTRVLKREEVKAAIQKARAAQDSGSEKEEKTGRQSLADIAAVVAADLAAKEADKVKPREEAEDTVVLDATQPVPVLSEVLRKGETPEAPVRQETTEERVVPSVKVQENDKAEEQPWRRGDLAESPVISRCTEHFLKQYTIVRTDLKKQVQYITDAAFRSVGATLDDEREQVISSFAVQDALRQVQKNYTAHPESFVEAVVTRAFADVVRCPETSTRHLVATDALKVMPSLSRPHYRILALLLLFLYSRNTHNVDKETFGQYMEKYVLPIVDRFPTERPYYQQLDYLHCTAVEAKGTTFAALLGDSYPLLFRYRGFTEEELRKALQDEFLPGEFVVQSFNSPLYKLALIDETMSSRFFRMAGIENRGTQDRLLRLARKRPANFSGEEALDVMEGISPVLADISDIWDSTMLRVSTLSLLGLYLGQGYIKEIIGEEFDLSRWFE</sequence>
<dbReference type="OrthoDB" id="1625043at2"/>
<name>E2ZBP7_9FIRM</name>
<gene>
    <name evidence="4" type="ORF">HMPREF9429_00879</name>
</gene>
<feature type="compositionally biased region" description="Basic and acidic residues" evidence="2">
    <location>
        <begin position="225"/>
        <end position="236"/>
    </location>
</feature>
<feature type="transmembrane region" description="Helical" evidence="3">
    <location>
        <begin position="6"/>
        <end position="25"/>
    </location>
</feature>
<accession>E2ZBP7</accession>
<dbReference type="InterPro" id="IPR053773">
    <property type="entry name" value="Vpar_1526-like"/>
</dbReference>
<evidence type="ECO:0000256" key="2">
    <source>
        <dbReference type="SAM" id="MobiDB-lite"/>
    </source>
</evidence>
<protein>
    <submittedName>
        <fullName evidence="4">Uncharacterized protein</fullName>
    </submittedName>
</protein>
<keyword evidence="3" id="KW-0472">Membrane</keyword>
<keyword evidence="1" id="KW-0175">Coiled coil</keyword>
<feature type="region of interest" description="Disordered" evidence="2">
    <location>
        <begin position="33"/>
        <end position="94"/>
    </location>
</feature>
<evidence type="ECO:0000313" key="4">
    <source>
        <dbReference type="EMBL" id="EFQ04275.1"/>
    </source>
</evidence>
<evidence type="ECO:0000313" key="5">
    <source>
        <dbReference type="Proteomes" id="UP000003195"/>
    </source>
</evidence>
<keyword evidence="5" id="KW-1185">Reference proteome</keyword>
<evidence type="ECO:0000256" key="1">
    <source>
        <dbReference type="SAM" id="Coils"/>
    </source>
</evidence>
<organism evidence="4 5">
    <name type="scientific">Megasphaera micronuciformis F0359</name>
    <dbReference type="NCBI Taxonomy" id="706434"/>
    <lineage>
        <taxon>Bacteria</taxon>
        <taxon>Bacillati</taxon>
        <taxon>Bacillota</taxon>
        <taxon>Negativicutes</taxon>
        <taxon>Veillonellales</taxon>
        <taxon>Veillonellaceae</taxon>
        <taxon>Megasphaera</taxon>
    </lineage>
</organism>
<feature type="compositionally biased region" description="Basic and acidic residues" evidence="2">
    <location>
        <begin position="33"/>
        <end position="42"/>
    </location>
</feature>
<dbReference type="HOGENOM" id="CLU_021685_0_0_9"/>